<protein>
    <submittedName>
        <fullName evidence="1">Uncharacterized protein</fullName>
    </submittedName>
</protein>
<evidence type="ECO:0000313" key="1">
    <source>
        <dbReference type="EMBL" id="KKL96565.1"/>
    </source>
</evidence>
<proteinExistence type="predicted"/>
<comment type="caution">
    <text evidence="1">The sequence shown here is derived from an EMBL/GenBank/DDBJ whole genome shotgun (WGS) entry which is preliminary data.</text>
</comment>
<accession>A0A0F9IS63</accession>
<dbReference type="AlphaFoldDB" id="A0A0F9IS63"/>
<sequence>GSEVHAFVFDENTSTAYDIRGPLSIAEVIEGPWENGKTIALWTGNVSVTKRGAAKAKTIAKRYLI</sequence>
<organism evidence="1">
    <name type="scientific">marine sediment metagenome</name>
    <dbReference type="NCBI Taxonomy" id="412755"/>
    <lineage>
        <taxon>unclassified sequences</taxon>
        <taxon>metagenomes</taxon>
        <taxon>ecological metagenomes</taxon>
    </lineage>
</organism>
<reference evidence="1" key="1">
    <citation type="journal article" date="2015" name="Nature">
        <title>Complex archaea that bridge the gap between prokaryotes and eukaryotes.</title>
        <authorList>
            <person name="Spang A."/>
            <person name="Saw J.H."/>
            <person name="Jorgensen S.L."/>
            <person name="Zaremba-Niedzwiedzka K."/>
            <person name="Martijn J."/>
            <person name="Lind A.E."/>
            <person name="van Eijk R."/>
            <person name="Schleper C."/>
            <person name="Guy L."/>
            <person name="Ettema T.J."/>
        </authorList>
    </citation>
    <scope>NUCLEOTIDE SEQUENCE</scope>
</reference>
<gene>
    <name evidence="1" type="ORF">LCGC14_1843150</name>
</gene>
<feature type="non-terminal residue" evidence="1">
    <location>
        <position position="1"/>
    </location>
</feature>
<name>A0A0F9IS63_9ZZZZ</name>
<dbReference type="EMBL" id="LAZR01018398">
    <property type="protein sequence ID" value="KKL96565.1"/>
    <property type="molecule type" value="Genomic_DNA"/>
</dbReference>